<evidence type="ECO:0000313" key="4">
    <source>
        <dbReference type="EMBL" id="KAF9453703.1"/>
    </source>
</evidence>
<keyword evidence="5" id="KW-1185">Reference proteome</keyword>
<keyword evidence="2" id="KW-1133">Transmembrane helix</keyword>
<keyword evidence="2" id="KW-0812">Transmembrane</keyword>
<organism evidence="4 5">
    <name type="scientific">Macrolepiota fuliginosa MF-IS2</name>
    <dbReference type="NCBI Taxonomy" id="1400762"/>
    <lineage>
        <taxon>Eukaryota</taxon>
        <taxon>Fungi</taxon>
        <taxon>Dikarya</taxon>
        <taxon>Basidiomycota</taxon>
        <taxon>Agaricomycotina</taxon>
        <taxon>Agaricomycetes</taxon>
        <taxon>Agaricomycetidae</taxon>
        <taxon>Agaricales</taxon>
        <taxon>Agaricineae</taxon>
        <taxon>Agaricaceae</taxon>
        <taxon>Macrolepiota</taxon>
    </lineage>
</organism>
<dbReference type="GO" id="GO:0008080">
    <property type="term" value="F:N-acetyltransferase activity"/>
    <property type="evidence" value="ECO:0007669"/>
    <property type="project" value="InterPro"/>
</dbReference>
<evidence type="ECO:0000259" key="3">
    <source>
        <dbReference type="PROSITE" id="PS51186"/>
    </source>
</evidence>
<evidence type="ECO:0000256" key="1">
    <source>
        <dbReference type="ARBA" id="ARBA00022679"/>
    </source>
</evidence>
<dbReference type="InterPro" id="IPR000182">
    <property type="entry name" value="GNAT_dom"/>
</dbReference>
<sequence>MSITHTSNPEKLQKHSEFQYHIRMYRDEDRQQVHELYENALFWESHSPLRPFLKAVAKESPISRALYLTSAVGVLLWPSYPRLGPTIFLTAAAIGLLQAGLIFQFILKATRKNLHGDLADIRKHYELVPSAEASSYDHGNLISSGPKAFWVVVATQKVTGRTELVGCGGMDIVQDEGKVDAEFQRMAVSGRHLRQGVAAMVVQAAAAHARSHKLSSVQLMTSMVQKPAIQLYKKHGWVEERRQDINIFGMIAQSVHMRLHLTENVLLS</sequence>
<dbReference type="InterPro" id="IPR050769">
    <property type="entry name" value="NAT_camello-type"/>
</dbReference>
<dbReference type="Gene3D" id="3.40.630.30">
    <property type="match status" value="1"/>
</dbReference>
<evidence type="ECO:0000256" key="2">
    <source>
        <dbReference type="SAM" id="Phobius"/>
    </source>
</evidence>
<dbReference type="PANTHER" id="PTHR13947:SF37">
    <property type="entry name" value="LD18367P"/>
    <property type="match status" value="1"/>
</dbReference>
<dbReference type="EMBL" id="MU151059">
    <property type="protein sequence ID" value="KAF9453703.1"/>
    <property type="molecule type" value="Genomic_DNA"/>
</dbReference>
<keyword evidence="1" id="KW-0808">Transferase</keyword>
<dbReference type="InterPro" id="IPR016181">
    <property type="entry name" value="Acyl_CoA_acyltransferase"/>
</dbReference>
<protein>
    <submittedName>
        <fullName evidence="4">Acyl-CoA N-acyltransferase</fullName>
    </submittedName>
</protein>
<dbReference type="AlphaFoldDB" id="A0A9P5XMT3"/>
<feature type="transmembrane region" description="Helical" evidence="2">
    <location>
        <begin position="86"/>
        <end position="107"/>
    </location>
</feature>
<reference evidence="4" key="1">
    <citation type="submission" date="2020-11" db="EMBL/GenBank/DDBJ databases">
        <authorList>
            <consortium name="DOE Joint Genome Institute"/>
            <person name="Ahrendt S."/>
            <person name="Riley R."/>
            <person name="Andreopoulos W."/>
            <person name="Labutti K."/>
            <person name="Pangilinan J."/>
            <person name="Ruiz-Duenas F.J."/>
            <person name="Barrasa J.M."/>
            <person name="Sanchez-Garcia M."/>
            <person name="Camarero S."/>
            <person name="Miyauchi S."/>
            <person name="Serrano A."/>
            <person name="Linde D."/>
            <person name="Babiker R."/>
            <person name="Drula E."/>
            <person name="Ayuso-Fernandez I."/>
            <person name="Pacheco R."/>
            <person name="Padilla G."/>
            <person name="Ferreira P."/>
            <person name="Barriuso J."/>
            <person name="Kellner H."/>
            <person name="Castanera R."/>
            <person name="Alfaro M."/>
            <person name="Ramirez L."/>
            <person name="Pisabarro A.G."/>
            <person name="Kuo A."/>
            <person name="Tritt A."/>
            <person name="Lipzen A."/>
            <person name="He G."/>
            <person name="Yan M."/>
            <person name="Ng V."/>
            <person name="Cullen D."/>
            <person name="Martin F."/>
            <person name="Rosso M.-N."/>
            <person name="Henrissat B."/>
            <person name="Hibbett D."/>
            <person name="Martinez A.T."/>
            <person name="Grigoriev I.V."/>
        </authorList>
    </citation>
    <scope>NUCLEOTIDE SEQUENCE</scope>
    <source>
        <strain evidence="4">MF-IS2</strain>
    </source>
</reference>
<evidence type="ECO:0000313" key="5">
    <source>
        <dbReference type="Proteomes" id="UP000807342"/>
    </source>
</evidence>
<dbReference type="OrthoDB" id="41532at2759"/>
<dbReference type="SUPFAM" id="SSF55729">
    <property type="entry name" value="Acyl-CoA N-acyltransferases (Nat)"/>
    <property type="match status" value="1"/>
</dbReference>
<comment type="caution">
    <text evidence="4">The sequence shown here is derived from an EMBL/GenBank/DDBJ whole genome shotgun (WGS) entry which is preliminary data.</text>
</comment>
<dbReference type="PANTHER" id="PTHR13947">
    <property type="entry name" value="GNAT FAMILY N-ACETYLTRANSFERASE"/>
    <property type="match status" value="1"/>
</dbReference>
<keyword evidence="2" id="KW-0472">Membrane</keyword>
<dbReference type="PROSITE" id="PS51186">
    <property type="entry name" value="GNAT"/>
    <property type="match status" value="1"/>
</dbReference>
<gene>
    <name evidence="4" type="ORF">P691DRAFT_694340</name>
</gene>
<accession>A0A9P5XMT3</accession>
<proteinExistence type="predicted"/>
<feature type="domain" description="N-acetyltransferase" evidence="3">
    <location>
        <begin position="104"/>
        <end position="262"/>
    </location>
</feature>
<dbReference type="Proteomes" id="UP000807342">
    <property type="component" value="Unassembled WGS sequence"/>
</dbReference>
<dbReference type="Pfam" id="PF00583">
    <property type="entry name" value="Acetyltransf_1"/>
    <property type="match status" value="1"/>
</dbReference>
<name>A0A9P5XMT3_9AGAR</name>